<dbReference type="GO" id="GO:0042273">
    <property type="term" value="P:ribosomal large subunit biogenesis"/>
    <property type="evidence" value="ECO:0007669"/>
    <property type="project" value="TreeGrafter"/>
</dbReference>
<comment type="similarity">
    <text evidence="1">Belongs to the nuclear import and ribosome assembly adapter family.</text>
</comment>
<evidence type="ECO:0000256" key="2">
    <source>
        <dbReference type="SAM" id="MobiDB-lite"/>
    </source>
</evidence>
<protein>
    <recommendedName>
        <fullName evidence="3">SYO1-like TPR repeats domain-containing protein</fullName>
    </recommendedName>
</protein>
<organism evidence="4 5">
    <name type="scientific">Coemansia guatemalensis</name>
    <dbReference type="NCBI Taxonomy" id="2761395"/>
    <lineage>
        <taxon>Eukaryota</taxon>
        <taxon>Fungi</taxon>
        <taxon>Fungi incertae sedis</taxon>
        <taxon>Zoopagomycota</taxon>
        <taxon>Kickxellomycotina</taxon>
        <taxon>Kickxellomycetes</taxon>
        <taxon>Kickxellales</taxon>
        <taxon>Kickxellaceae</taxon>
        <taxon>Coemansia</taxon>
    </lineage>
</organism>
<dbReference type="Gene3D" id="1.25.10.10">
    <property type="entry name" value="Leucine-rich Repeat Variant"/>
    <property type="match status" value="1"/>
</dbReference>
<dbReference type="GO" id="GO:0006606">
    <property type="term" value="P:protein import into nucleus"/>
    <property type="evidence" value="ECO:0007669"/>
    <property type="project" value="TreeGrafter"/>
</dbReference>
<dbReference type="AlphaFoldDB" id="A0A9W8LSY1"/>
<name>A0A9W8LSY1_9FUNG</name>
<evidence type="ECO:0000256" key="1">
    <source>
        <dbReference type="ARBA" id="ARBA00049983"/>
    </source>
</evidence>
<comment type="caution">
    <text evidence="4">The sequence shown here is derived from an EMBL/GenBank/DDBJ whole genome shotgun (WGS) entry which is preliminary data.</text>
</comment>
<feature type="region of interest" description="Disordered" evidence="2">
    <location>
        <begin position="361"/>
        <end position="421"/>
    </location>
</feature>
<sequence>MGKAQKRTFRSRANPLGVPTVPGAVTTVQSKEEVPVLITKLSSGDANDRAWAAASANNLLAADDARVRRMLLSNRITNALIERLTDSVPDVVALASGALCSLAAVDQGAADEISRRNVYGAIQPLIPRLASSIDKMVKQSTEGERLGGEERKAVLLTTDNLLTILWILCETVPSSLKQINGMALIPFLISFFKVADRLPISLVQTAGRLLHALTDENMPAKRALLSHAGSVAVLHSAVKAEQLDDAVSSDDVAIVRMLAGAVLVNLKGLAMEQIEERSSSDAVGTSTEEMQMWDDATRTILQIIGAITSFDVQAAAARAAALVKDGMEKEAELDRLRAQMDYVQMALELAANIFTDEGAYDDNAADTSDEAAAEDGDLSHDEMDDGSGSGNESDGSEGFDRDDMDDVLDGEKTTGESTESAVQQSVLGMFIESIVPTLLRLAEPTRMSLLPAAIAECAAETDSAAAGLAEAAAEDFVALHERALGCFNNFLLVMEETLKPWFCQHDHHVDSWWRFLIGVAEHMLGAETVAGERSEADLRLRWAVLEPAVGCMWTLARCVDGAVPANMAQIEGLIRLCESAPSADMRVKTTGVLGNIARRQPGFVDENRRAGVYLLEQIVARPLEAL</sequence>
<dbReference type="Proteomes" id="UP001140094">
    <property type="component" value="Unassembled WGS sequence"/>
</dbReference>
<dbReference type="InterPro" id="IPR016024">
    <property type="entry name" value="ARM-type_fold"/>
</dbReference>
<dbReference type="InterPro" id="IPR057990">
    <property type="entry name" value="TPR_SYO1"/>
</dbReference>
<reference evidence="4" key="1">
    <citation type="submission" date="2022-07" db="EMBL/GenBank/DDBJ databases">
        <title>Phylogenomic reconstructions and comparative analyses of Kickxellomycotina fungi.</title>
        <authorList>
            <person name="Reynolds N.K."/>
            <person name="Stajich J.E."/>
            <person name="Barry K."/>
            <person name="Grigoriev I.V."/>
            <person name="Crous P."/>
            <person name="Smith M.E."/>
        </authorList>
    </citation>
    <scope>NUCLEOTIDE SEQUENCE</scope>
    <source>
        <strain evidence="4">NRRL 1565</strain>
    </source>
</reference>
<evidence type="ECO:0000313" key="5">
    <source>
        <dbReference type="Proteomes" id="UP001140094"/>
    </source>
</evidence>
<feature type="compositionally biased region" description="Acidic residues" evidence="2">
    <location>
        <begin position="361"/>
        <end position="376"/>
    </location>
</feature>
<dbReference type="PANTHER" id="PTHR13347">
    <property type="entry name" value="HEAT REPEAT-CONTAINING PROTEIN 3"/>
    <property type="match status" value="1"/>
</dbReference>
<accession>A0A9W8LSY1</accession>
<feature type="domain" description="SYO1-like TPR repeats" evidence="3">
    <location>
        <begin position="472"/>
        <end position="616"/>
    </location>
</feature>
<proteinExistence type="inferred from homology"/>
<dbReference type="InterPro" id="IPR011989">
    <property type="entry name" value="ARM-like"/>
</dbReference>
<dbReference type="SUPFAM" id="SSF48371">
    <property type="entry name" value="ARM repeat"/>
    <property type="match status" value="1"/>
</dbReference>
<feature type="non-terminal residue" evidence="4">
    <location>
        <position position="626"/>
    </location>
</feature>
<evidence type="ECO:0000313" key="4">
    <source>
        <dbReference type="EMBL" id="KAJ2802821.1"/>
    </source>
</evidence>
<evidence type="ECO:0000259" key="3">
    <source>
        <dbReference type="Pfam" id="PF25567"/>
    </source>
</evidence>
<dbReference type="OrthoDB" id="288703at2759"/>
<keyword evidence="5" id="KW-1185">Reference proteome</keyword>
<dbReference type="GO" id="GO:0051082">
    <property type="term" value="F:unfolded protein binding"/>
    <property type="evidence" value="ECO:0007669"/>
    <property type="project" value="TreeGrafter"/>
</dbReference>
<dbReference type="InterPro" id="IPR052616">
    <property type="entry name" value="SYO1-like"/>
</dbReference>
<dbReference type="PANTHER" id="PTHR13347:SF1">
    <property type="entry name" value="HEAT REPEAT-CONTAINING PROTEIN 3"/>
    <property type="match status" value="1"/>
</dbReference>
<gene>
    <name evidence="4" type="ORF">H4R20_003134</name>
</gene>
<feature type="compositionally biased region" description="Acidic residues" evidence="2">
    <location>
        <begin position="394"/>
        <end position="408"/>
    </location>
</feature>
<dbReference type="EMBL" id="JANBUO010000607">
    <property type="protein sequence ID" value="KAJ2802821.1"/>
    <property type="molecule type" value="Genomic_DNA"/>
</dbReference>
<dbReference type="Pfam" id="PF25567">
    <property type="entry name" value="TPR_SYO1"/>
    <property type="match status" value="1"/>
</dbReference>